<dbReference type="InterPro" id="IPR044999">
    <property type="entry name" value="CbbY-like"/>
</dbReference>
<name>L0RG75_9BACT</name>
<dbReference type="Gene3D" id="1.10.150.240">
    <property type="entry name" value="Putative phosphatase, domain 2"/>
    <property type="match status" value="1"/>
</dbReference>
<organism evidence="1 2">
    <name type="scientific">Maridesulfovibrio hydrothermalis AM13 = DSM 14728</name>
    <dbReference type="NCBI Taxonomy" id="1121451"/>
    <lineage>
        <taxon>Bacteria</taxon>
        <taxon>Pseudomonadati</taxon>
        <taxon>Thermodesulfobacteriota</taxon>
        <taxon>Desulfovibrionia</taxon>
        <taxon>Desulfovibrionales</taxon>
        <taxon>Desulfovibrionaceae</taxon>
        <taxon>Maridesulfovibrio</taxon>
    </lineage>
</organism>
<accession>L0RG75</accession>
<dbReference type="InterPro" id="IPR041492">
    <property type="entry name" value="HAD_2"/>
</dbReference>
<dbReference type="SFLD" id="SFLDG01129">
    <property type="entry name" value="C1.5:_HAD__Beta-PGM__Phosphata"/>
    <property type="match status" value="1"/>
</dbReference>
<dbReference type="InterPro" id="IPR023198">
    <property type="entry name" value="PGP-like_dom2"/>
</dbReference>
<dbReference type="AlphaFoldDB" id="L0RG75"/>
<dbReference type="NCBIfam" id="TIGR01509">
    <property type="entry name" value="HAD-SF-IA-v3"/>
    <property type="match status" value="1"/>
</dbReference>
<dbReference type="Pfam" id="PF13419">
    <property type="entry name" value="HAD_2"/>
    <property type="match status" value="1"/>
</dbReference>
<dbReference type="EMBL" id="FO203522">
    <property type="protein sequence ID" value="CCO25215.1"/>
    <property type="molecule type" value="Genomic_DNA"/>
</dbReference>
<dbReference type="Gene3D" id="3.40.50.1000">
    <property type="entry name" value="HAD superfamily/HAD-like"/>
    <property type="match status" value="1"/>
</dbReference>
<dbReference type="InterPro" id="IPR036412">
    <property type="entry name" value="HAD-like_sf"/>
</dbReference>
<dbReference type="PATRIC" id="fig|1121451.3.peg.3156"/>
<dbReference type="InterPro" id="IPR023214">
    <property type="entry name" value="HAD_sf"/>
</dbReference>
<dbReference type="eggNOG" id="COG0637">
    <property type="taxonomic scope" value="Bacteria"/>
</dbReference>
<keyword evidence="2" id="KW-1185">Reference proteome</keyword>
<dbReference type="OrthoDB" id="9778019at2"/>
<evidence type="ECO:0000313" key="1">
    <source>
        <dbReference type="EMBL" id="CCO25215.1"/>
    </source>
</evidence>
<dbReference type="PANTHER" id="PTHR42896:SF2">
    <property type="entry name" value="CBBY-LIKE PROTEIN"/>
    <property type="match status" value="1"/>
</dbReference>
<dbReference type="SFLD" id="SFLDS00003">
    <property type="entry name" value="Haloacid_Dehalogenase"/>
    <property type="match status" value="1"/>
</dbReference>
<dbReference type="STRING" id="1121451.DESAM_22948"/>
<dbReference type="PRINTS" id="PR00413">
    <property type="entry name" value="HADHALOGNASE"/>
</dbReference>
<dbReference type="SUPFAM" id="SSF56784">
    <property type="entry name" value="HAD-like"/>
    <property type="match status" value="1"/>
</dbReference>
<dbReference type="RefSeq" id="WP_015337813.1">
    <property type="nucleotide sequence ID" value="NC_020055.1"/>
</dbReference>
<proteinExistence type="predicted"/>
<dbReference type="HOGENOM" id="CLU_045011_0_2_7"/>
<dbReference type="PANTHER" id="PTHR42896">
    <property type="entry name" value="XYLULOSE-1,5-BISPHOSPHATE (XUBP) PHOSPHATASE"/>
    <property type="match status" value="1"/>
</dbReference>
<dbReference type="Proteomes" id="UP000010808">
    <property type="component" value="Chromosome"/>
</dbReference>
<reference evidence="1 2" key="1">
    <citation type="submission" date="2012-10" db="EMBL/GenBank/DDBJ databases">
        <authorList>
            <person name="Genoscope - CEA"/>
        </authorList>
    </citation>
    <scope>NUCLEOTIDE SEQUENCE [LARGE SCALE GENOMIC DNA]</scope>
    <source>
        <strain evidence="2">AM13 / DSM 14728</strain>
    </source>
</reference>
<dbReference type="InterPro" id="IPR006439">
    <property type="entry name" value="HAD-SF_hydro_IA"/>
</dbReference>
<sequence length="235" mass="26592">MRLEAIIWDVDGTLVDSEELHRYAFNRAFEEFGLDWQWSWQVYCKLLSVTGGKERIRHYAEVAGISESCFPVSVEKLHSRKTQIFHDSIQNGDLTLRAGVQKIINEARDNGIRLAIATTTTTSNVETLFDSEVLNPDQWEVVVAGDQVEKKKPAPDVYLEALRRLGLKAEVCLAVEDSVNGMKAALAAGIPVVITTNAYTQHQDFKGAIVVLEILEMLRLRIEYFEAWHAESVWK</sequence>
<evidence type="ECO:0000313" key="2">
    <source>
        <dbReference type="Proteomes" id="UP000010808"/>
    </source>
</evidence>
<protein>
    <submittedName>
        <fullName evidence="1">Protein CbbY</fullName>
    </submittedName>
</protein>
<dbReference type="GO" id="GO:0016787">
    <property type="term" value="F:hydrolase activity"/>
    <property type="evidence" value="ECO:0007669"/>
    <property type="project" value="InterPro"/>
</dbReference>
<gene>
    <name evidence="1" type="primary">cbbY</name>
    <name evidence="1" type="ORF">DESAM_22948</name>
</gene>
<dbReference type="KEGG" id="dhy:DESAM_22948"/>